<reference evidence="1 2" key="1">
    <citation type="submission" date="2022-10" db="EMBL/GenBank/DDBJ databases">
        <title>Draft genome sequence of Streptomyces sp. YSPA8.</title>
        <authorList>
            <person name="Moriuchi R."/>
            <person name="Dohra H."/>
            <person name="Yamamura H."/>
            <person name="Kodani S."/>
        </authorList>
    </citation>
    <scope>NUCLEOTIDE SEQUENCE [LARGE SCALE GENOMIC DNA]</scope>
    <source>
        <strain evidence="1 2">YSPA8</strain>
    </source>
</reference>
<evidence type="ECO:0000313" key="2">
    <source>
        <dbReference type="Proteomes" id="UP001291653"/>
    </source>
</evidence>
<accession>A0ABQ5P3X6</accession>
<name>A0ABQ5P3X6_9ACTN</name>
<dbReference type="EMBL" id="BSBI01000010">
    <property type="protein sequence ID" value="GLF97222.1"/>
    <property type="molecule type" value="Genomic_DNA"/>
</dbReference>
<gene>
    <name evidence="1" type="ORF">SYYSPA8_23015</name>
</gene>
<protein>
    <submittedName>
        <fullName evidence="1">Uncharacterized protein</fullName>
    </submittedName>
</protein>
<comment type="caution">
    <text evidence="1">The sequence shown here is derived from an EMBL/GenBank/DDBJ whole genome shotgun (WGS) entry which is preliminary data.</text>
</comment>
<keyword evidence="2" id="KW-1185">Reference proteome</keyword>
<dbReference type="RefSeq" id="WP_323449231.1">
    <property type="nucleotide sequence ID" value="NZ_BSBI01000010.1"/>
</dbReference>
<proteinExistence type="predicted"/>
<evidence type="ECO:0000313" key="1">
    <source>
        <dbReference type="EMBL" id="GLF97222.1"/>
    </source>
</evidence>
<dbReference type="Proteomes" id="UP001291653">
    <property type="component" value="Unassembled WGS sequence"/>
</dbReference>
<sequence>MYEESAEQQAEITSLLLYYIQAPFVGVSCVRGVLPSPVAADSVRIVTGEANAYAFTHPGDLRVYEIPLHVNGELLTGYGVVEILRALHTGTHIVPSVRLGRVMGMPLIQVDAAAARARAAESDDRALVILRTLVHPVTEAEPDPRLLGFLCQEPDRLRLYLDTEESPVVLAADVRPSGALTALLAALPSLITEEERMTASEMDPHAAHEIDLTYW</sequence>
<organism evidence="1 2">
    <name type="scientific">Streptomyces yaizuensis</name>
    <dbReference type="NCBI Taxonomy" id="2989713"/>
    <lineage>
        <taxon>Bacteria</taxon>
        <taxon>Bacillati</taxon>
        <taxon>Actinomycetota</taxon>
        <taxon>Actinomycetes</taxon>
        <taxon>Kitasatosporales</taxon>
        <taxon>Streptomycetaceae</taxon>
        <taxon>Streptomyces</taxon>
    </lineage>
</organism>